<keyword evidence="2" id="KW-1185">Reference proteome</keyword>
<dbReference type="AlphaFoldDB" id="A0A0L0C4X4"/>
<gene>
    <name evidence="1" type="ORF">FF38_06723</name>
</gene>
<dbReference type="Proteomes" id="UP000037069">
    <property type="component" value="Unassembled WGS sequence"/>
</dbReference>
<proteinExistence type="predicted"/>
<protein>
    <submittedName>
        <fullName evidence="1">Uncharacterized protein</fullName>
    </submittedName>
</protein>
<comment type="caution">
    <text evidence="1">The sequence shown here is derived from an EMBL/GenBank/DDBJ whole genome shotgun (WGS) entry which is preliminary data.</text>
</comment>
<reference evidence="1 2" key="1">
    <citation type="journal article" date="2015" name="Nat. Commun.">
        <title>Lucilia cuprina genome unlocks parasitic fly biology to underpin future interventions.</title>
        <authorList>
            <person name="Anstead C.A."/>
            <person name="Korhonen P.K."/>
            <person name="Young N.D."/>
            <person name="Hall R.S."/>
            <person name="Jex A.R."/>
            <person name="Murali S.C."/>
            <person name="Hughes D.S."/>
            <person name="Lee S.F."/>
            <person name="Perry T."/>
            <person name="Stroehlein A.J."/>
            <person name="Ansell B.R."/>
            <person name="Breugelmans B."/>
            <person name="Hofmann A."/>
            <person name="Qu J."/>
            <person name="Dugan S."/>
            <person name="Lee S.L."/>
            <person name="Chao H."/>
            <person name="Dinh H."/>
            <person name="Han Y."/>
            <person name="Doddapaneni H.V."/>
            <person name="Worley K.C."/>
            <person name="Muzny D.M."/>
            <person name="Ioannidis P."/>
            <person name="Waterhouse R.M."/>
            <person name="Zdobnov E.M."/>
            <person name="James P.J."/>
            <person name="Bagnall N.H."/>
            <person name="Kotze A.C."/>
            <person name="Gibbs R.A."/>
            <person name="Richards S."/>
            <person name="Batterham P."/>
            <person name="Gasser R.B."/>
        </authorList>
    </citation>
    <scope>NUCLEOTIDE SEQUENCE [LARGE SCALE GENOMIC DNA]</scope>
    <source>
        <strain evidence="1 2">LS</strain>
        <tissue evidence="1">Full body</tissue>
    </source>
</reference>
<accession>A0A0L0C4X4</accession>
<dbReference type="EMBL" id="JRES01000912">
    <property type="protein sequence ID" value="KNC27296.1"/>
    <property type="molecule type" value="Genomic_DNA"/>
</dbReference>
<evidence type="ECO:0000313" key="2">
    <source>
        <dbReference type="Proteomes" id="UP000037069"/>
    </source>
</evidence>
<sequence length="180" mass="20193">MVSLSTEQYQKLLSDIVVLRVRYGERNSSKVEEFISAISTFKLVEKIPDPDVVTGMAMLLEGDTAEWWRGVEANVQSFDDVVRMLRESFTEVDNVTSGPEGGHKRFPFAAPSVVRANCPSKRVNGSSSMVVSFNYMELCVGRNIPVVNVQLFGVPVQQPSAERDTVILIQVQRQVWRVQI</sequence>
<name>A0A0L0C4X4_LUCCU</name>
<evidence type="ECO:0000313" key="1">
    <source>
        <dbReference type="EMBL" id="KNC27296.1"/>
    </source>
</evidence>
<organism evidence="1 2">
    <name type="scientific">Lucilia cuprina</name>
    <name type="common">Green bottle fly</name>
    <name type="synonym">Australian sheep blowfly</name>
    <dbReference type="NCBI Taxonomy" id="7375"/>
    <lineage>
        <taxon>Eukaryota</taxon>
        <taxon>Metazoa</taxon>
        <taxon>Ecdysozoa</taxon>
        <taxon>Arthropoda</taxon>
        <taxon>Hexapoda</taxon>
        <taxon>Insecta</taxon>
        <taxon>Pterygota</taxon>
        <taxon>Neoptera</taxon>
        <taxon>Endopterygota</taxon>
        <taxon>Diptera</taxon>
        <taxon>Brachycera</taxon>
        <taxon>Muscomorpha</taxon>
        <taxon>Oestroidea</taxon>
        <taxon>Calliphoridae</taxon>
        <taxon>Luciliinae</taxon>
        <taxon>Lucilia</taxon>
    </lineage>
</organism>